<dbReference type="Gene3D" id="3.30.420.10">
    <property type="entry name" value="Ribonuclease H-like superfamily/Ribonuclease H"/>
    <property type="match status" value="1"/>
</dbReference>
<reference evidence="2" key="1">
    <citation type="submission" date="2018-05" db="EMBL/GenBank/DDBJ databases">
        <title>Draft genome of Mucuna pruriens seed.</title>
        <authorList>
            <person name="Nnadi N.E."/>
            <person name="Vos R."/>
            <person name="Hasami M.H."/>
            <person name="Devisetty U.K."/>
            <person name="Aguiy J.C."/>
        </authorList>
    </citation>
    <scope>NUCLEOTIDE SEQUENCE [LARGE SCALE GENOMIC DNA]</scope>
    <source>
        <strain evidence="2">JCA_2017</strain>
    </source>
</reference>
<evidence type="ECO:0000313" key="3">
    <source>
        <dbReference type="Proteomes" id="UP000257109"/>
    </source>
</evidence>
<protein>
    <submittedName>
        <fullName evidence="2">Gag-Pol polyprotein</fullName>
    </submittedName>
</protein>
<dbReference type="InterPro" id="IPR001584">
    <property type="entry name" value="Integrase_cat-core"/>
</dbReference>
<feature type="non-terminal residue" evidence="2">
    <location>
        <position position="1"/>
    </location>
</feature>
<keyword evidence="3" id="KW-1185">Reference proteome</keyword>
<dbReference type="InterPro" id="IPR012337">
    <property type="entry name" value="RNaseH-like_sf"/>
</dbReference>
<organism evidence="2 3">
    <name type="scientific">Mucuna pruriens</name>
    <name type="common">Velvet bean</name>
    <name type="synonym">Dolichos pruriens</name>
    <dbReference type="NCBI Taxonomy" id="157652"/>
    <lineage>
        <taxon>Eukaryota</taxon>
        <taxon>Viridiplantae</taxon>
        <taxon>Streptophyta</taxon>
        <taxon>Embryophyta</taxon>
        <taxon>Tracheophyta</taxon>
        <taxon>Spermatophyta</taxon>
        <taxon>Magnoliopsida</taxon>
        <taxon>eudicotyledons</taxon>
        <taxon>Gunneridae</taxon>
        <taxon>Pentapetalae</taxon>
        <taxon>rosids</taxon>
        <taxon>fabids</taxon>
        <taxon>Fabales</taxon>
        <taxon>Fabaceae</taxon>
        <taxon>Papilionoideae</taxon>
        <taxon>50 kb inversion clade</taxon>
        <taxon>NPAAA clade</taxon>
        <taxon>indigoferoid/millettioid clade</taxon>
        <taxon>Phaseoleae</taxon>
        <taxon>Mucuna</taxon>
    </lineage>
</organism>
<dbReference type="InterPro" id="IPR036397">
    <property type="entry name" value="RNaseH_sf"/>
</dbReference>
<proteinExistence type="predicted"/>
<dbReference type="GO" id="GO:0015074">
    <property type="term" value="P:DNA integration"/>
    <property type="evidence" value="ECO:0007669"/>
    <property type="project" value="InterPro"/>
</dbReference>
<dbReference type="GO" id="GO:0003676">
    <property type="term" value="F:nucleic acid binding"/>
    <property type="evidence" value="ECO:0007669"/>
    <property type="project" value="InterPro"/>
</dbReference>
<dbReference type="Pfam" id="PF00665">
    <property type="entry name" value="rve"/>
    <property type="match status" value="1"/>
</dbReference>
<name>A0A371FCF2_MUCPR</name>
<gene>
    <name evidence="2" type="primary">gag-pol</name>
    <name evidence="2" type="ORF">CR513_44092</name>
</gene>
<evidence type="ECO:0000313" key="2">
    <source>
        <dbReference type="EMBL" id="RDX75975.1"/>
    </source>
</evidence>
<sequence>MKCPSNLSCSVKSLTFRVLISWGHYVSRWVEVIATKTNDAKVVVDFLKSNIFYRFGVPKALISDQGNHFCNRVMFALLHKYGVNIFGKVCHLPVEIEHHAYWVVKQCNLAYDQAGKQRMFQLQELDELRFEAYENSQIYKQKVKQFHDQQILRKEFQVGRVLLFNSCLKLIVVELKDKNTNSTFQVNGHQIKLFHDGPASIVGETETISLMEPTLPDGTSPIRWNQPYWMTHPQKAPGPPLYSCHALRAMHHSTYYKPKLENHDQPQP</sequence>
<dbReference type="OrthoDB" id="1700743at2759"/>
<dbReference type="AlphaFoldDB" id="A0A371FCF2"/>
<accession>A0A371FCF2</accession>
<dbReference type="InterPro" id="IPR052160">
    <property type="entry name" value="Gypsy_RT_Integrase-like"/>
</dbReference>
<evidence type="ECO:0000259" key="1">
    <source>
        <dbReference type="Pfam" id="PF00665"/>
    </source>
</evidence>
<feature type="domain" description="Integrase catalytic" evidence="1">
    <location>
        <begin position="26"/>
        <end position="84"/>
    </location>
</feature>
<dbReference type="PANTHER" id="PTHR47266">
    <property type="entry name" value="ENDONUCLEASE-RELATED"/>
    <property type="match status" value="1"/>
</dbReference>
<dbReference type="SUPFAM" id="SSF53098">
    <property type="entry name" value="Ribonuclease H-like"/>
    <property type="match status" value="1"/>
</dbReference>
<dbReference type="Proteomes" id="UP000257109">
    <property type="component" value="Unassembled WGS sequence"/>
</dbReference>
<comment type="caution">
    <text evidence="2">The sequence shown here is derived from an EMBL/GenBank/DDBJ whole genome shotgun (WGS) entry which is preliminary data.</text>
</comment>
<dbReference type="EMBL" id="QJKJ01009666">
    <property type="protein sequence ID" value="RDX75975.1"/>
    <property type="molecule type" value="Genomic_DNA"/>
</dbReference>